<protein>
    <submittedName>
        <fullName evidence="1">Uncharacterized protein</fullName>
    </submittedName>
</protein>
<gene>
    <name evidence="1" type="ORF">J2Y00_003589</name>
</gene>
<dbReference type="RefSeq" id="WP_309869530.1">
    <property type="nucleotide sequence ID" value="NZ_JAVDQK010000010.1"/>
</dbReference>
<evidence type="ECO:0000313" key="1">
    <source>
        <dbReference type="EMBL" id="MDR6219978.1"/>
    </source>
</evidence>
<accession>A0AAE4BMC3</accession>
<evidence type="ECO:0000313" key="2">
    <source>
        <dbReference type="Proteomes" id="UP001185331"/>
    </source>
</evidence>
<reference evidence="1" key="1">
    <citation type="submission" date="2023-07" db="EMBL/GenBank/DDBJ databases">
        <title>Sorghum-associated microbial communities from plants grown in Nebraska, USA.</title>
        <authorList>
            <person name="Schachtman D."/>
        </authorList>
    </citation>
    <scope>NUCLEOTIDE SEQUENCE</scope>
    <source>
        <strain evidence="1">BE330</strain>
    </source>
</reference>
<proteinExistence type="predicted"/>
<dbReference type="EMBL" id="JAVDQK010000010">
    <property type="protein sequence ID" value="MDR6219978.1"/>
    <property type="molecule type" value="Genomic_DNA"/>
</dbReference>
<comment type="caution">
    <text evidence="1">The sequence shown here is derived from an EMBL/GenBank/DDBJ whole genome shotgun (WGS) entry which is preliminary data.</text>
</comment>
<dbReference type="Proteomes" id="UP001185331">
    <property type="component" value="Unassembled WGS sequence"/>
</dbReference>
<dbReference type="AlphaFoldDB" id="A0AAE4BMC3"/>
<name>A0AAE4BMC3_9DEIO</name>
<organism evidence="1 2">
    <name type="scientific">Deinococcus soli</name>
    <name type="common">ex Cha et al. 2016</name>
    <dbReference type="NCBI Taxonomy" id="1309411"/>
    <lineage>
        <taxon>Bacteria</taxon>
        <taxon>Thermotogati</taxon>
        <taxon>Deinococcota</taxon>
        <taxon>Deinococci</taxon>
        <taxon>Deinococcales</taxon>
        <taxon>Deinococcaceae</taxon>
        <taxon>Deinococcus</taxon>
    </lineage>
</organism>
<sequence length="251" mass="27698">MTPAHQITSLYRQEIDPCMGLPTVPGSPCIPAGARAAASAFTCRLYTDIGTLHLIRSRDSLATGFLAIHPRLSLHHATPAVTVQACGKVQLDGVYLHHALQPFLELEIQHVVSLHLEQLRGLPLPEGMLSVSEQALRMAVGTGEACIRKEGTYLTISWESGQHEHRWAMFDDASALNLRPACSCTKQNQVALGAFHQQLTAAYQQPNQLTPISIGLAALQLHQEEKERATIHHQRHWSKFAVQYMRPALSI</sequence>